<gene>
    <name evidence="2" type="ORF">GCM10012280_17420</name>
</gene>
<dbReference type="EMBL" id="BMMS01000006">
    <property type="protein sequence ID" value="GGO84895.1"/>
    <property type="molecule type" value="Genomic_DNA"/>
</dbReference>
<evidence type="ECO:0000313" key="3">
    <source>
        <dbReference type="Proteomes" id="UP000641932"/>
    </source>
</evidence>
<sequence length="61" mass="6877">MVRAGQSSQKAQLIYQHTTLEHQHRIAEDIDAEVRGRRSKTAQGTEPEPPAAPEVENRREA</sequence>
<feature type="region of interest" description="Disordered" evidence="1">
    <location>
        <begin position="25"/>
        <end position="61"/>
    </location>
</feature>
<accession>A0A918DW32</accession>
<protein>
    <recommendedName>
        <fullName evidence="4">Integrase</fullName>
    </recommendedName>
</protein>
<dbReference type="Proteomes" id="UP000641932">
    <property type="component" value="Unassembled WGS sequence"/>
</dbReference>
<reference evidence="2" key="2">
    <citation type="submission" date="2020-09" db="EMBL/GenBank/DDBJ databases">
        <authorList>
            <person name="Sun Q."/>
            <person name="Zhou Y."/>
        </authorList>
    </citation>
    <scope>NUCLEOTIDE SEQUENCE</scope>
    <source>
        <strain evidence="2">CGMCC 4.7201</strain>
    </source>
</reference>
<dbReference type="AlphaFoldDB" id="A0A918DW32"/>
<organism evidence="2 3">
    <name type="scientific">Wenjunlia tyrosinilytica</name>
    <dbReference type="NCBI Taxonomy" id="1544741"/>
    <lineage>
        <taxon>Bacteria</taxon>
        <taxon>Bacillati</taxon>
        <taxon>Actinomycetota</taxon>
        <taxon>Actinomycetes</taxon>
        <taxon>Kitasatosporales</taxon>
        <taxon>Streptomycetaceae</taxon>
        <taxon>Wenjunlia</taxon>
    </lineage>
</organism>
<name>A0A918DW32_9ACTN</name>
<evidence type="ECO:0008006" key="4">
    <source>
        <dbReference type="Google" id="ProtNLM"/>
    </source>
</evidence>
<proteinExistence type="predicted"/>
<evidence type="ECO:0000313" key="2">
    <source>
        <dbReference type="EMBL" id="GGO84895.1"/>
    </source>
</evidence>
<evidence type="ECO:0000256" key="1">
    <source>
        <dbReference type="SAM" id="MobiDB-lite"/>
    </source>
</evidence>
<feature type="compositionally biased region" description="Basic and acidic residues" evidence="1">
    <location>
        <begin position="25"/>
        <end position="36"/>
    </location>
</feature>
<comment type="caution">
    <text evidence="2">The sequence shown here is derived from an EMBL/GenBank/DDBJ whole genome shotgun (WGS) entry which is preliminary data.</text>
</comment>
<keyword evidence="3" id="KW-1185">Reference proteome</keyword>
<reference evidence="2" key="1">
    <citation type="journal article" date="2014" name="Int. J. Syst. Evol. Microbiol.">
        <title>Complete genome sequence of Corynebacterium casei LMG S-19264T (=DSM 44701T), isolated from a smear-ripened cheese.</title>
        <authorList>
            <consortium name="US DOE Joint Genome Institute (JGI-PGF)"/>
            <person name="Walter F."/>
            <person name="Albersmeier A."/>
            <person name="Kalinowski J."/>
            <person name="Ruckert C."/>
        </authorList>
    </citation>
    <scope>NUCLEOTIDE SEQUENCE</scope>
    <source>
        <strain evidence="2">CGMCC 4.7201</strain>
    </source>
</reference>